<accession>A0ABV2D5R8</accession>
<keyword evidence="1" id="KW-0472">Membrane</keyword>
<comment type="caution">
    <text evidence="2">The sequence shown here is derived from an EMBL/GenBank/DDBJ whole genome shotgun (WGS) entry which is preliminary data.</text>
</comment>
<keyword evidence="1" id="KW-1133">Transmembrane helix</keyword>
<dbReference type="Proteomes" id="UP001548832">
    <property type="component" value="Unassembled WGS sequence"/>
</dbReference>
<dbReference type="EMBL" id="JBEWSZ010000001">
    <property type="protein sequence ID" value="MET2825371.1"/>
    <property type="molecule type" value="Genomic_DNA"/>
</dbReference>
<feature type="transmembrane region" description="Helical" evidence="1">
    <location>
        <begin position="44"/>
        <end position="65"/>
    </location>
</feature>
<keyword evidence="1" id="KW-0812">Transmembrane</keyword>
<protein>
    <submittedName>
        <fullName evidence="2">Uncharacterized protein</fullName>
    </submittedName>
</protein>
<evidence type="ECO:0000313" key="2">
    <source>
        <dbReference type="EMBL" id="MET2825371.1"/>
    </source>
</evidence>
<evidence type="ECO:0000256" key="1">
    <source>
        <dbReference type="SAM" id="Phobius"/>
    </source>
</evidence>
<dbReference type="RefSeq" id="WP_354457457.1">
    <property type="nucleotide sequence ID" value="NZ_JBEWSZ010000001.1"/>
</dbReference>
<sequence length="67" mass="7164">MREPSPLPVFGKLGLKAPIVVAAPARPGQMADRLRDLLATHGGAALKFSIVVWTIIVLVAVFFIVRA</sequence>
<reference evidence="2 3" key="1">
    <citation type="submission" date="2024-06" db="EMBL/GenBank/DDBJ databases">
        <authorList>
            <person name="Kim D.-U."/>
        </authorList>
    </citation>
    <scope>NUCLEOTIDE SEQUENCE [LARGE SCALE GENOMIC DNA]</scope>
    <source>
        <strain evidence="2 3">KACC15460</strain>
    </source>
</reference>
<proteinExistence type="predicted"/>
<name>A0ABV2D5R8_9HYPH</name>
<organism evidence="2 3">
    <name type="scientific">Mesorhizobium shangrilense</name>
    <dbReference type="NCBI Taxonomy" id="460060"/>
    <lineage>
        <taxon>Bacteria</taxon>
        <taxon>Pseudomonadati</taxon>
        <taxon>Pseudomonadota</taxon>
        <taxon>Alphaproteobacteria</taxon>
        <taxon>Hyphomicrobiales</taxon>
        <taxon>Phyllobacteriaceae</taxon>
        <taxon>Mesorhizobium</taxon>
    </lineage>
</organism>
<keyword evidence="3" id="KW-1185">Reference proteome</keyword>
<evidence type="ECO:0000313" key="3">
    <source>
        <dbReference type="Proteomes" id="UP001548832"/>
    </source>
</evidence>
<gene>
    <name evidence="2" type="ORF">ABVQ20_00095</name>
</gene>